<keyword evidence="3" id="KW-1185">Reference proteome</keyword>
<organism evidence="2 3">
    <name type="scientific">Pleurodeles waltl</name>
    <name type="common">Iberian ribbed newt</name>
    <dbReference type="NCBI Taxonomy" id="8319"/>
    <lineage>
        <taxon>Eukaryota</taxon>
        <taxon>Metazoa</taxon>
        <taxon>Chordata</taxon>
        <taxon>Craniata</taxon>
        <taxon>Vertebrata</taxon>
        <taxon>Euteleostomi</taxon>
        <taxon>Amphibia</taxon>
        <taxon>Batrachia</taxon>
        <taxon>Caudata</taxon>
        <taxon>Salamandroidea</taxon>
        <taxon>Salamandridae</taxon>
        <taxon>Pleurodelinae</taxon>
        <taxon>Pleurodeles</taxon>
    </lineage>
</organism>
<feature type="compositionally biased region" description="Basic and acidic residues" evidence="1">
    <location>
        <begin position="55"/>
        <end position="69"/>
    </location>
</feature>
<protein>
    <submittedName>
        <fullName evidence="2">Uncharacterized protein</fullName>
    </submittedName>
</protein>
<dbReference type="AlphaFoldDB" id="A0AAV7STH2"/>
<feature type="region of interest" description="Disordered" evidence="1">
    <location>
        <begin position="54"/>
        <end position="85"/>
    </location>
</feature>
<evidence type="ECO:0000313" key="2">
    <source>
        <dbReference type="EMBL" id="KAJ1167318.1"/>
    </source>
</evidence>
<proteinExistence type="predicted"/>
<feature type="compositionally biased region" description="Low complexity" evidence="1">
    <location>
        <begin position="72"/>
        <end position="85"/>
    </location>
</feature>
<comment type="caution">
    <text evidence="2">The sequence shown here is derived from an EMBL/GenBank/DDBJ whole genome shotgun (WGS) entry which is preliminary data.</text>
</comment>
<evidence type="ECO:0000256" key="1">
    <source>
        <dbReference type="SAM" id="MobiDB-lite"/>
    </source>
</evidence>
<dbReference type="EMBL" id="JANPWB010000008">
    <property type="protein sequence ID" value="KAJ1167318.1"/>
    <property type="molecule type" value="Genomic_DNA"/>
</dbReference>
<name>A0AAV7STH2_PLEWA</name>
<gene>
    <name evidence="2" type="ORF">NDU88_007710</name>
</gene>
<reference evidence="2" key="1">
    <citation type="journal article" date="2022" name="bioRxiv">
        <title>Sequencing and chromosome-scale assembly of the giantPleurodeles waltlgenome.</title>
        <authorList>
            <person name="Brown T."/>
            <person name="Elewa A."/>
            <person name="Iarovenko S."/>
            <person name="Subramanian E."/>
            <person name="Araus A.J."/>
            <person name="Petzold A."/>
            <person name="Susuki M."/>
            <person name="Suzuki K.-i.T."/>
            <person name="Hayashi T."/>
            <person name="Toyoda A."/>
            <person name="Oliveira C."/>
            <person name="Osipova E."/>
            <person name="Leigh N.D."/>
            <person name="Simon A."/>
            <person name="Yun M.H."/>
        </authorList>
    </citation>
    <scope>NUCLEOTIDE SEQUENCE</scope>
    <source>
        <strain evidence="2">20211129_DDA</strain>
        <tissue evidence="2">Liver</tissue>
    </source>
</reference>
<sequence>MVCGLWRTVLAAEKFGLRTTAAPGSVHSMEPGPRREVCGIPVDMIGKTHISQQKLHFDGHRVTNPRESEGVSPSEETGTRSTGSETDLKKILSAVQQSLTKINRKIHALTFRMDCMVEHFDKEAERLDLAERRV</sequence>
<evidence type="ECO:0000313" key="3">
    <source>
        <dbReference type="Proteomes" id="UP001066276"/>
    </source>
</evidence>
<dbReference type="Proteomes" id="UP001066276">
    <property type="component" value="Chromosome 4_2"/>
</dbReference>
<accession>A0AAV7STH2</accession>